<protein>
    <submittedName>
        <fullName evidence="3">DNA invertase Pin-like site-specific DNA recombinase</fullName>
    </submittedName>
</protein>
<evidence type="ECO:0000313" key="4">
    <source>
        <dbReference type="Proteomes" id="UP001238450"/>
    </source>
</evidence>
<comment type="caution">
    <text evidence="3">The sequence shown here is derived from an EMBL/GenBank/DDBJ whole genome shotgun (WGS) entry which is preliminary data.</text>
</comment>
<dbReference type="PANTHER" id="PTHR30461">
    <property type="entry name" value="DNA-INVERTASE FROM LAMBDOID PROPHAGE"/>
    <property type="match status" value="1"/>
</dbReference>
<dbReference type="Gene3D" id="3.90.1750.20">
    <property type="entry name" value="Putative Large Serine Recombinase, Chain B, Domain 2"/>
    <property type="match status" value="1"/>
</dbReference>
<reference evidence="3 4" key="1">
    <citation type="submission" date="2023-07" db="EMBL/GenBank/DDBJ databases">
        <title>Genomic Encyclopedia of Type Strains, Phase IV (KMG-IV): sequencing the most valuable type-strain genomes for metagenomic binning, comparative biology and taxonomic classification.</title>
        <authorList>
            <person name="Goeker M."/>
        </authorList>
    </citation>
    <scope>NUCLEOTIDE SEQUENCE [LARGE SCALE GENOMIC DNA]</scope>
    <source>
        <strain evidence="3 4">DSM 46876</strain>
    </source>
</reference>
<keyword evidence="4" id="KW-1185">Reference proteome</keyword>
<name>A0AAJ1WS05_9BACL</name>
<evidence type="ECO:0000313" key="3">
    <source>
        <dbReference type="EMBL" id="MDQ0417160.1"/>
    </source>
</evidence>
<evidence type="ECO:0000259" key="2">
    <source>
        <dbReference type="PROSITE" id="PS51737"/>
    </source>
</evidence>
<dbReference type="SMART" id="SM00857">
    <property type="entry name" value="Resolvase"/>
    <property type="match status" value="1"/>
</dbReference>
<dbReference type="Pfam" id="PF07508">
    <property type="entry name" value="Recombinase"/>
    <property type="match status" value="1"/>
</dbReference>
<dbReference type="PROSITE" id="PS51737">
    <property type="entry name" value="RECOMBINASE_DNA_BIND"/>
    <property type="match status" value="1"/>
</dbReference>
<dbReference type="InterPro" id="IPR025827">
    <property type="entry name" value="Zn_ribbon_recom_dom"/>
</dbReference>
<dbReference type="PROSITE" id="PS51736">
    <property type="entry name" value="RECOMBINASES_3"/>
    <property type="match status" value="1"/>
</dbReference>
<organism evidence="3 4">
    <name type="scientific">Croceifilum oryzae</name>
    <dbReference type="NCBI Taxonomy" id="1553429"/>
    <lineage>
        <taxon>Bacteria</taxon>
        <taxon>Bacillati</taxon>
        <taxon>Bacillota</taxon>
        <taxon>Bacilli</taxon>
        <taxon>Bacillales</taxon>
        <taxon>Thermoactinomycetaceae</taxon>
        <taxon>Croceifilum</taxon>
    </lineage>
</organism>
<dbReference type="PANTHER" id="PTHR30461:SF23">
    <property type="entry name" value="DNA RECOMBINASE-RELATED"/>
    <property type="match status" value="1"/>
</dbReference>
<proteinExistence type="predicted"/>
<dbReference type="Pfam" id="PF13408">
    <property type="entry name" value="Zn_ribbon_recom"/>
    <property type="match status" value="1"/>
</dbReference>
<gene>
    <name evidence="3" type="ORF">J2Z48_001332</name>
</gene>
<dbReference type="InterPro" id="IPR011109">
    <property type="entry name" value="DNA_bind_recombinase_dom"/>
</dbReference>
<evidence type="ECO:0000259" key="1">
    <source>
        <dbReference type="PROSITE" id="PS51736"/>
    </source>
</evidence>
<dbReference type="EMBL" id="JAUSUV010000005">
    <property type="protein sequence ID" value="MDQ0417160.1"/>
    <property type="molecule type" value="Genomic_DNA"/>
</dbReference>
<dbReference type="SUPFAM" id="SSF53041">
    <property type="entry name" value="Resolvase-like"/>
    <property type="match status" value="1"/>
</dbReference>
<feature type="domain" description="Recombinase" evidence="2">
    <location>
        <begin position="161"/>
        <end position="285"/>
    </location>
</feature>
<dbReference type="GO" id="GO:0003677">
    <property type="term" value="F:DNA binding"/>
    <property type="evidence" value="ECO:0007669"/>
    <property type="project" value="InterPro"/>
</dbReference>
<dbReference type="InterPro" id="IPR050639">
    <property type="entry name" value="SSR_resolvase"/>
</dbReference>
<sequence length="488" mass="57722">MSKKIAVYVRVSTEKDEQISSVENQIDICRNWLERQGFEWDENCIYKDHGISGTFFLERPAIQQILQQAKKKEIDMVIFKSISRLARDLKDSLEIREVFIAHHVRIISVEEGYDSHKAGKNDMAFELWSLFSAQYSRTLSAGVSAALAAKVRRGEHIGRIPYGFVRIDGKLQILEEEAKVAQMIFRWYNQGWGFKRITKELNFLGIPSKQGNQWQMTSIQRLIGNPIYCGDFILNQYTSIKVSGRKKQIRNTPEQWIWFREQHPAIITREEWEQANPNLTNKDKRKFTPWNDLRSILKCGMCGSSMVILQSHKVLSTGEKNYYRYLKCSRYRRIGSTGCVNHKPITYEEMKSFIRNRLIEKGRLLELHFVHYPSSDYEKKRREFEKSFQSVQTKSQQLLDLYLDQFITKDEFEAKRIELDRNAHYLQKQINLFQQENHRIREVRRVQEAFDTMEEQGQSLLHVFKTLVEVVILHPNLEVDIVYRFECP</sequence>
<dbReference type="AlphaFoldDB" id="A0AAJ1WS05"/>
<dbReference type="InterPro" id="IPR006119">
    <property type="entry name" value="Resolv_N"/>
</dbReference>
<dbReference type="InterPro" id="IPR036162">
    <property type="entry name" value="Resolvase-like_N_sf"/>
</dbReference>
<feature type="domain" description="Resolvase/invertase-type recombinase catalytic" evidence="1">
    <location>
        <begin position="4"/>
        <end position="154"/>
    </location>
</feature>
<dbReference type="CDD" id="cd00338">
    <property type="entry name" value="Ser_Recombinase"/>
    <property type="match status" value="1"/>
</dbReference>
<dbReference type="Proteomes" id="UP001238450">
    <property type="component" value="Unassembled WGS sequence"/>
</dbReference>
<accession>A0AAJ1WS05</accession>
<dbReference type="RefSeq" id="WP_307251985.1">
    <property type="nucleotide sequence ID" value="NZ_JAUSUV010000005.1"/>
</dbReference>
<dbReference type="GO" id="GO:0000150">
    <property type="term" value="F:DNA strand exchange activity"/>
    <property type="evidence" value="ECO:0007669"/>
    <property type="project" value="InterPro"/>
</dbReference>
<dbReference type="Pfam" id="PF00239">
    <property type="entry name" value="Resolvase"/>
    <property type="match status" value="1"/>
</dbReference>
<dbReference type="Gene3D" id="3.40.50.1390">
    <property type="entry name" value="Resolvase, N-terminal catalytic domain"/>
    <property type="match status" value="1"/>
</dbReference>
<dbReference type="InterPro" id="IPR038109">
    <property type="entry name" value="DNA_bind_recomb_sf"/>
</dbReference>